<dbReference type="Gene3D" id="3.30.70.560">
    <property type="entry name" value="7,8-Dihydro-6-hydroxymethylpterin-pyrophosphokinase HPPK"/>
    <property type="match status" value="1"/>
</dbReference>
<dbReference type="InterPro" id="IPR035907">
    <property type="entry name" value="Hppk_sf"/>
</dbReference>
<dbReference type="PANTHER" id="PTHR43071">
    <property type="entry name" value="2-AMINO-4-HYDROXY-6-HYDROXYMETHYLDIHYDROPTERIDINE PYROPHOSPHOKINASE"/>
    <property type="match status" value="1"/>
</dbReference>
<dbReference type="SUPFAM" id="SSF55083">
    <property type="entry name" value="6-hydroxymethyl-7,8-dihydropterin pyrophosphokinase, HPPK"/>
    <property type="match status" value="1"/>
</dbReference>
<keyword evidence="7" id="KW-0289">Folate biosynthesis</keyword>
<sequence>MARAYISIGSNIDRERNIRLAMGRLRAEYAPLIVSSVYESDAVGFQGGAFLNLVVGFDSLDSPEAVIRTLRAIEDQCNRTRGEERYSSRTLDLDLLLYDDREIKGNGIEIPRDEILHHAFVLGPLAEIAGERRHPIDGRAFARLWAEFDKTGREIRIVPFDWPPDDGPTP</sequence>
<reference evidence="9" key="1">
    <citation type="submission" date="2019-02" db="EMBL/GenBank/DDBJ databases">
        <authorList>
            <person name="Gruber-Vodicka R. H."/>
            <person name="Seah K. B. B."/>
        </authorList>
    </citation>
    <scope>NUCLEOTIDE SEQUENCE</scope>
    <source>
        <strain evidence="9">BECK_BZ125</strain>
    </source>
</reference>
<evidence type="ECO:0000256" key="6">
    <source>
        <dbReference type="ARBA" id="ARBA00022840"/>
    </source>
</evidence>
<keyword evidence="5 9" id="KW-0418">Kinase</keyword>
<dbReference type="GO" id="GO:0016301">
    <property type="term" value="F:kinase activity"/>
    <property type="evidence" value="ECO:0007669"/>
    <property type="project" value="UniProtKB-KW"/>
</dbReference>
<name>A0A450YHG2_9GAMM</name>
<organism evidence="9">
    <name type="scientific">Candidatus Kentrum sp. TC</name>
    <dbReference type="NCBI Taxonomy" id="2126339"/>
    <lineage>
        <taxon>Bacteria</taxon>
        <taxon>Pseudomonadati</taxon>
        <taxon>Pseudomonadota</taxon>
        <taxon>Gammaproteobacteria</taxon>
        <taxon>Candidatus Kentrum</taxon>
    </lineage>
</organism>
<dbReference type="NCBIfam" id="TIGR01498">
    <property type="entry name" value="folK"/>
    <property type="match status" value="1"/>
</dbReference>
<evidence type="ECO:0000256" key="7">
    <source>
        <dbReference type="ARBA" id="ARBA00022909"/>
    </source>
</evidence>
<dbReference type="AlphaFoldDB" id="A0A450YHG2"/>
<protein>
    <recommendedName>
        <fullName evidence="2">2-amino-4-hydroxy-6-hydroxymethyldihydropteridine diphosphokinase</fullName>
        <ecNumber evidence="2">2.7.6.3</ecNumber>
    </recommendedName>
</protein>
<feature type="domain" description="7,8-dihydro-6-hydroxymethylpterin-pyrophosphokinase" evidence="8">
    <location>
        <begin position="5"/>
        <end position="129"/>
    </location>
</feature>
<comment type="pathway">
    <text evidence="1">Cofactor biosynthesis; tetrahydrofolate biosynthesis; 2-amino-4-hydroxy-6-hydroxymethyl-7,8-dihydropteridine diphosphate from 7,8-dihydroneopterin triphosphate: step 4/4.</text>
</comment>
<keyword evidence="6" id="KW-0067">ATP-binding</keyword>
<proteinExistence type="predicted"/>
<dbReference type="InterPro" id="IPR000550">
    <property type="entry name" value="Hppk"/>
</dbReference>
<keyword evidence="4" id="KW-0547">Nucleotide-binding</keyword>
<accession>A0A450YHG2</accession>
<dbReference type="GO" id="GO:0046654">
    <property type="term" value="P:tetrahydrofolate biosynthetic process"/>
    <property type="evidence" value="ECO:0007669"/>
    <property type="project" value="UniProtKB-UniPathway"/>
</dbReference>
<evidence type="ECO:0000259" key="8">
    <source>
        <dbReference type="Pfam" id="PF01288"/>
    </source>
</evidence>
<evidence type="ECO:0000313" key="9">
    <source>
        <dbReference type="EMBL" id="VFK40986.1"/>
    </source>
</evidence>
<dbReference type="EC" id="2.7.6.3" evidence="2"/>
<dbReference type="UniPathway" id="UPA00077">
    <property type="reaction ID" value="UER00155"/>
</dbReference>
<dbReference type="Pfam" id="PF01288">
    <property type="entry name" value="HPPK"/>
    <property type="match status" value="1"/>
</dbReference>
<evidence type="ECO:0000256" key="4">
    <source>
        <dbReference type="ARBA" id="ARBA00022741"/>
    </source>
</evidence>
<gene>
    <name evidence="9" type="ORF">BECKTC1821E_GA0114239_10094</name>
</gene>
<dbReference type="GO" id="GO:0046656">
    <property type="term" value="P:folic acid biosynthetic process"/>
    <property type="evidence" value="ECO:0007669"/>
    <property type="project" value="UniProtKB-KW"/>
</dbReference>
<dbReference type="GO" id="GO:0005524">
    <property type="term" value="F:ATP binding"/>
    <property type="evidence" value="ECO:0007669"/>
    <property type="project" value="UniProtKB-KW"/>
</dbReference>
<evidence type="ECO:0000256" key="3">
    <source>
        <dbReference type="ARBA" id="ARBA00022679"/>
    </source>
</evidence>
<evidence type="ECO:0000256" key="1">
    <source>
        <dbReference type="ARBA" id="ARBA00005051"/>
    </source>
</evidence>
<dbReference type="PANTHER" id="PTHR43071:SF2">
    <property type="entry name" value="2-AMINO-4-HYDROXY-6-HYDROXYMETHYLDIHYDROPTERIDINE PYROPHOSPHOKINASE"/>
    <property type="match status" value="1"/>
</dbReference>
<evidence type="ECO:0000256" key="5">
    <source>
        <dbReference type="ARBA" id="ARBA00022777"/>
    </source>
</evidence>
<evidence type="ECO:0000256" key="2">
    <source>
        <dbReference type="ARBA" id="ARBA00013253"/>
    </source>
</evidence>
<keyword evidence="3" id="KW-0808">Transferase</keyword>
<dbReference type="EMBL" id="CAADFT010000009">
    <property type="protein sequence ID" value="VFK40986.1"/>
    <property type="molecule type" value="Genomic_DNA"/>
</dbReference>
<dbReference type="GO" id="GO:0003848">
    <property type="term" value="F:2-amino-4-hydroxy-6-hydroxymethyldihydropteridine diphosphokinase activity"/>
    <property type="evidence" value="ECO:0007669"/>
    <property type="project" value="UniProtKB-EC"/>
</dbReference>